<evidence type="ECO:0000259" key="1">
    <source>
        <dbReference type="Pfam" id="PF20150"/>
    </source>
</evidence>
<gene>
    <name evidence="2" type="ORF">PGQ11_010526</name>
</gene>
<keyword evidence="3" id="KW-1185">Reference proteome</keyword>
<dbReference type="EMBL" id="JAPCWZ010000006">
    <property type="protein sequence ID" value="KAK8859792.1"/>
    <property type="molecule type" value="Genomic_DNA"/>
</dbReference>
<reference evidence="2 3" key="1">
    <citation type="journal article" date="2024" name="IMA Fungus">
        <title>Apiospora arundinis, a panoply of carbohydrate-active enzymes and secondary metabolites.</title>
        <authorList>
            <person name="Sorensen T."/>
            <person name="Petersen C."/>
            <person name="Muurmann A.T."/>
            <person name="Christiansen J.V."/>
            <person name="Brundto M.L."/>
            <person name="Overgaard C.K."/>
            <person name="Boysen A.T."/>
            <person name="Wollenberg R.D."/>
            <person name="Larsen T.O."/>
            <person name="Sorensen J.L."/>
            <person name="Nielsen K.L."/>
            <person name="Sondergaard T.E."/>
        </authorList>
    </citation>
    <scope>NUCLEOTIDE SEQUENCE [LARGE SCALE GENOMIC DNA]</scope>
    <source>
        <strain evidence="2 3">AAU 773</strain>
    </source>
</reference>
<dbReference type="InterPro" id="IPR045518">
    <property type="entry name" value="2EXR"/>
</dbReference>
<organism evidence="2 3">
    <name type="scientific">Apiospora arundinis</name>
    <dbReference type="NCBI Taxonomy" id="335852"/>
    <lineage>
        <taxon>Eukaryota</taxon>
        <taxon>Fungi</taxon>
        <taxon>Dikarya</taxon>
        <taxon>Ascomycota</taxon>
        <taxon>Pezizomycotina</taxon>
        <taxon>Sordariomycetes</taxon>
        <taxon>Xylariomycetidae</taxon>
        <taxon>Amphisphaeriales</taxon>
        <taxon>Apiosporaceae</taxon>
        <taxon>Apiospora</taxon>
    </lineage>
</organism>
<accession>A0ABR2IAG3</accession>
<dbReference type="PANTHER" id="PTHR35910">
    <property type="entry name" value="2EXR DOMAIN-CONTAINING PROTEIN"/>
    <property type="match status" value="1"/>
</dbReference>
<sequence>MNDADGSDGIVLDVVTGWDEIFWFPGHNQISQTFALFPKLPKKLRCRIWRMTWNPRRIELPTGRMSTDDGDTDSDDDMDVSRLPKLAFPVSAHVNQESRSETLRMYHKIPDSPYVTFNTVINFEWDTIHMDHFCNRATVYPDILFKKTERLNVSLHLMKQRYRPELQYPTPSEVPECWLKGCCLPVLDHETFDNFLHYILQRYFPKMKEIDLVFAVRQSEAHAQSLNHHNINPDIVPSLRPLFIRTTDGQGLEFVPSMGWVNFLDSIKIRVVKDHEAIERKDDENPTDHKAFLDYLGACFWNIFSPEWFLRGDKEVEQLIRQPRHTLW</sequence>
<comment type="caution">
    <text evidence="2">The sequence shown here is derived from an EMBL/GenBank/DDBJ whole genome shotgun (WGS) entry which is preliminary data.</text>
</comment>
<evidence type="ECO:0000313" key="2">
    <source>
        <dbReference type="EMBL" id="KAK8859792.1"/>
    </source>
</evidence>
<protein>
    <recommendedName>
        <fullName evidence="1">2EXR domain-containing protein</fullName>
    </recommendedName>
</protein>
<dbReference type="Proteomes" id="UP001390339">
    <property type="component" value="Unassembled WGS sequence"/>
</dbReference>
<dbReference type="Pfam" id="PF20150">
    <property type="entry name" value="2EXR"/>
    <property type="match status" value="1"/>
</dbReference>
<feature type="domain" description="2EXR" evidence="1">
    <location>
        <begin position="34"/>
        <end position="128"/>
    </location>
</feature>
<proteinExistence type="predicted"/>
<name>A0ABR2IAG3_9PEZI</name>
<evidence type="ECO:0000313" key="3">
    <source>
        <dbReference type="Proteomes" id="UP001390339"/>
    </source>
</evidence>
<dbReference type="PANTHER" id="PTHR35910:SF1">
    <property type="entry name" value="2EXR DOMAIN-CONTAINING PROTEIN"/>
    <property type="match status" value="1"/>
</dbReference>